<evidence type="ECO:0000256" key="6">
    <source>
        <dbReference type="ARBA" id="ARBA00023136"/>
    </source>
</evidence>
<evidence type="ECO:0000256" key="7">
    <source>
        <dbReference type="SAM" id="Phobius"/>
    </source>
</evidence>
<dbReference type="GO" id="GO:0009306">
    <property type="term" value="P:protein secretion"/>
    <property type="evidence" value="ECO:0007669"/>
    <property type="project" value="InterPro"/>
</dbReference>
<dbReference type="EMBL" id="FNAH01000003">
    <property type="protein sequence ID" value="SDD98108.1"/>
    <property type="molecule type" value="Genomic_DNA"/>
</dbReference>
<comment type="similarity">
    <text evidence="2">Belongs to the FHIPEP (flagella/HR/invasion proteins export pore) family.</text>
</comment>
<keyword evidence="5 7" id="KW-1133">Transmembrane helix</keyword>
<accession>A0A1G6Z647</accession>
<feature type="transmembrane region" description="Helical" evidence="7">
    <location>
        <begin position="247"/>
        <end position="264"/>
    </location>
</feature>
<dbReference type="Pfam" id="PF00771">
    <property type="entry name" value="FHIPEP"/>
    <property type="match status" value="1"/>
</dbReference>
<dbReference type="PANTHER" id="PTHR30161:SF1">
    <property type="entry name" value="FLAGELLAR BIOSYNTHESIS PROTEIN FLHA-RELATED"/>
    <property type="match status" value="1"/>
</dbReference>
<dbReference type="AlphaFoldDB" id="A0A1G6Z647"/>
<protein>
    <submittedName>
        <fullName evidence="8">Flagellar biosynthesis protein FlhA</fullName>
    </submittedName>
</protein>
<dbReference type="Proteomes" id="UP000199344">
    <property type="component" value="Unassembled WGS sequence"/>
</dbReference>
<dbReference type="InterPro" id="IPR042193">
    <property type="entry name" value="FHIPEP_3"/>
</dbReference>
<dbReference type="PIRSF" id="PIRSF005419">
    <property type="entry name" value="FlhA"/>
    <property type="match status" value="1"/>
</dbReference>
<keyword evidence="6 7" id="KW-0472">Membrane</keyword>
<evidence type="ECO:0000256" key="4">
    <source>
        <dbReference type="ARBA" id="ARBA00022692"/>
    </source>
</evidence>
<evidence type="ECO:0000313" key="9">
    <source>
        <dbReference type="Proteomes" id="UP000199344"/>
    </source>
</evidence>
<proteinExistence type="inferred from homology"/>
<dbReference type="GO" id="GO:0044780">
    <property type="term" value="P:bacterial-type flagellum assembly"/>
    <property type="evidence" value="ECO:0007669"/>
    <property type="project" value="TreeGrafter"/>
</dbReference>
<keyword evidence="8" id="KW-0966">Cell projection</keyword>
<dbReference type="GO" id="GO:0005886">
    <property type="term" value="C:plasma membrane"/>
    <property type="evidence" value="ECO:0007669"/>
    <property type="project" value="UniProtKB-SubCell"/>
</dbReference>
<organism evidence="8 9">
    <name type="scientific">Paracoccus isoporae</name>
    <dbReference type="NCBI Taxonomy" id="591205"/>
    <lineage>
        <taxon>Bacteria</taxon>
        <taxon>Pseudomonadati</taxon>
        <taxon>Pseudomonadota</taxon>
        <taxon>Alphaproteobacteria</taxon>
        <taxon>Rhodobacterales</taxon>
        <taxon>Paracoccaceae</taxon>
        <taxon>Paracoccus</taxon>
    </lineage>
</organism>
<reference evidence="8 9" key="1">
    <citation type="submission" date="2016-10" db="EMBL/GenBank/DDBJ databases">
        <authorList>
            <person name="de Groot N.N."/>
        </authorList>
    </citation>
    <scope>NUCLEOTIDE SEQUENCE [LARGE SCALE GENOMIC DNA]</scope>
    <source>
        <strain evidence="8 9">DSM 22220</strain>
    </source>
</reference>
<dbReference type="InterPro" id="IPR001712">
    <property type="entry name" value="T3SS_FHIPEP"/>
</dbReference>
<dbReference type="Gene3D" id="1.10.8.540">
    <property type="entry name" value="FHIPEP family, domain 3"/>
    <property type="match status" value="1"/>
</dbReference>
<feature type="transmembrane region" description="Helical" evidence="7">
    <location>
        <begin position="42"/>
        <end position="62"/>
    </location>
</feature>
<sequence length="698" mass="74642">MQTEAVRRSWDQTGLRSAAMTGGLVLVVMTMVVPIPPVLMDFGIAISIATATMILVMASTVARPTDFQAFPVMLLVSLVIRLSLNVSSTRLILTEGQTGPGAAGHVISGFSEFVAGGSVLTGLTIFAVISAVNFIVITKGAGRMAEVSARFALDSLPGRQLAIDGDLNCGAIDHEEAKRRREHEQREIAFFGSLDGASKFVKGDAIAGIVIILINLLVGIATGVAVHGLSLGAALQNYAQLTIGDGLVSQVPSLITSMAAALLLSRGGAQQDTSEMVLGQAASDWRVPAVVAATMCLMSVVPGMPPLLFLALAAALGGISWHLRRRQHAAIAPDTPQDEAAPPAPRIGDELDMDEIIVEIGPDLVTEALDPARGLAARIANMRLHVARSFGIILPEIRITDDPAVPPLAYLIRVHGVVRGRGALQSGQLLALAEEALLGQVDGDTVKEPVFGTPAKWFPAEQREEVAITGATIVTPMEVLSTHLLEVVQAYLPELLTMNAMQRLISELKDVSEPDRARGYRSYFEAMLPDKLSPELLIGVLRQMLAERISIRNLPLIVDAVHECREAGSPAQVYEAIRPRLRGQITQAFAGRTGELAVLQLHPDWEAAFVMAEEQANRPQSAALPVAELNRQLLQQLRAALPELDMSRAPVLAVADHRRRQVRDILRAYEMDLPVLALSDIDPAANVSLVAVIERGGC</sequence>
<keyword evidence="8" id="KW-0969">Cilium</keyword>
<dbReference type="InterPro" id="IPR042196">
    <property type="entry name" value="FHIPEP_4"/>
</dbReference>
<dbReference type="PRINTS" id="PR00949">
    <property type="entry name" value="TYPE3IMAPROT"/>
</dbReference>
<evidence type="ECO:0000256" key="2">
    <source>
        <dbReference type="ARBA" id="ARBA00008835"/>
    </source>
</evidence>
<keyword evidence="8" id="KW-0282">Flagellum</keyword>
<evidence type="ECO:0000256" key="1">
    <source>
        <dbReference type="ARBA" id="ARBA00004651"/>
    </source>
</evidence>
<gene>
    <name evidence="8" type="ORF">SAMN05421538_103170</name>
</gene>
<dbReference type="Gene3D" id="3.40.50.12790">
    <property type="entry name" value="FHIPEP family, domain 4"/>
    <property type="match status" value="1"/>
</dbReference>
<keyword evidence="4 7" id="KW-0812">Transmembrane</keyword>
<evidence type="ECO:0000313" key="8">
    <source>
        <dbReference type="EMBL" id="SDD98108.1"/>
    </source>
</evidence>
<comment type="subcellular location">
    <subcellularLocation>
        <location evidence="1">Cell membrane</location>
        <topology evidence="1">Multi-pass membrane protein</topology>
    </subcellularLocation>
</comment>
<dbReference type="OrthoDB" id="9759185at2"/>
<feature type="transmembrane region" description="Helical" evidence="7">
    <location>
        <begin position="69"/>
        <end position="93"/>
    </location>
</feature>
<feature type="transmembrane region" description="Helical" evidence="7">
    <location>
        <begin position="17"/>
        <end position="36"/>
    </location>
</feature>
<feature type="transmembrane region" description="Helical" evidence="7">
    <location>
        <begin position="113"/>
        <end position="136"/>
    </location>
</feature>
<keyword evidence="9" id="KW-1185">Reference proteome</keyword>
<feature type="transmembrane region" description="Helical" evidence="7">
    <location>
        <begin position="205"/>
        <end position="227"/>
    </location>
</feature>
<dbReference type="RefSeq" id="WP_090522292.1">
    <property type="nucleotide sequence ID" value="NZ_FNAH01000003.1"/>
</dbReference>
<dbReference type="PANTHER" id="PTHR30161">
    <property type="entry name" value="FLAGELLAR EXPORT PROTEIN, MEMBRANE FLHA SUBUNIT-RELATED"/>
    <property type="match status" value="1"/>
</dbReference>
<dbReference type="InterPro" id="IPR042194">
    <property type="entry name" value="FHIPEP_1"/>
</dbReference>
<name>A0A1G6Z647_9RHOB</name>
<evidence type="ECO:0000256" key="5">
    <source>
        <dbReference type="ARBA" id="ARBA00022989"/>
    </source>
</evidence>
<dbReference type="STRING" id="591205.SAMN05421538_103170"/>
<keyword evidence="3" id="KW-1003">Cell membrane</keyword>
<evidence type="ECO:0000256" key="3">
    <source>
        <dbReference type="ARBA" id="ARBA00022475"/>
    </source>
</evidence>
<dbReference type="Gene3D" id="3.40.30.60">
    <property type="entry name" value="FHIPEP family, domain 1"/>
    <property type="match status" value="1"/>
</dbReference>
<feature type="transmembrane region" description="Helical" evidence="7">
    <location>
        <begin position="285"/>
        <end position="301"/>
    </location>
</feature>